<dbReference type="GO" id="GO:0005737">
    <property type="term" value="C:cytoplasm"/>
    <property type="evidence" value="ECO:0007669"/>
    <property type="project" value="TreeGrafter"/>
</dbReference>
<evidence type="ECO:0000259" key="4">
    <source>
        <dbReference type="SMART" id="SM00446"/>
    </source>
</evidence>
<feature type="domain" description="U2A'/phosphoprotein 32 family A C-terminal" evidence="4">
    <location>
        <begin position="314"/>
        <end position="332"/>
    </location>
</feature>
<evidence type="ECO:0000313" key="6">
    <source>
        <dbReference type="Proteomes" id="UP001151516"/>
    </source>
</evidence>
<sequence length="337" mass="38083">MSQKIVTADEEICWNDEDEKASGSESETEVTEETADDHQQDLLSDYAATETRIELMHSRLDTLAGLGLERFTCLEYLGCRQNLIKDLSPLTSLPTLVEVDFYDNRLKRISESIGQLTRLTSLDLSFNKIRAIENVDTLAQLSELFFVSNKIARIENLGALRMLTNLELGANRIRQIEGLGELEALEQLYLGKNKIAKLEGLDKLKRLRVLSIQSNRIVTMEGLDELVALEELYLSHNGIETIQGLECNGRLTILDVTSNRLTKLEGIGHLELLEDLWVSGNQLDSFDNIERVCGPLQALRTAYFEFNPLQRAQPATYRRKVMLALPQLTQIDATPCR</sequence>
<dbReference type="InterPro" id="IPR001611">
    <property type="entry name" value="Leu-rich_rpt"/>
</dbReference>
<dbReference type="SMART" id="SM00365">
    <property type="entry name" value="LRR_SD22"/>
    <property type="match status" value="10"/>
</dbReference>
<evidence type="ECO:0000256" key="2">
    <source>
        <dbReference type="ARBA" id="ARBA00022737"/>
    </source>
</evidence>
<keyword evidence="2" id="KW-0677">Repeat</keyword>
<feature type="compositionally biased region" description="Acidic residues" evidence="3">
    <location>
        <begin position="26"/>
        <end position="35"/>
    </location>
</feature>
<accession>A0A9W8GND5</accession>
<gene>
    <name evidence="5" type="primary">sds22</name>
    <name evidence="5" type="ORF">IWW39_002412</name>
</gene>
<name>A0A9W8GND5_9FUNG</name>
<evidence type="ECO:0000256" key="3">
    <source>
        <dbReference type="SAM" id="MobiDB-lite"/>
    </source>
</evidence>
<dbReference type="PANTHER" id="PTHR15454:SF56">
    <property type="entry name" value="PROTEIN PHOSPHATASE 1 REGULATORY SUBUNIT 7-RELATED"/>
    <property type="match status" value="1"/>
</dbReference>
<keyword evidence="6" id="KW-1185">Reference proteome</keyword>
<dbReference type="EMBL" id="JANBTX010000053">
    <property type="protein sequence ID" value="KAJ2688143.1"/>
    <property type="molecule type" value="Genomic_DNA"/>
</dbReference>
<protein>
    <submittedName>
        <fullName evidence="5">Protein phosphatase regulatory subunit Sds22</fullName>
    </submittedName>
</protein>
<keyword evidence="1" id="KW-0433">Leucine-rich repeat</keyword>
<dbReference type="FunFam" id="3.80.10.10:FF:000312">
    <property type="entry name" value="Protein phosphatases pp1 regulatory subunit, putative"/>
    <property type="match status" value="1"/>
</dbReference>
<dbReference type="PROSITE" id="PS51450">
    <property type="entry name" value="LRR"/>
    <property type="match status" value="7"/>
</dbReference>
<evidence type="ECO:0000313" key="5">
    <source>
        <dbReference type="EMBL" id="KAJ2688143.1"/>
    </source>
</evidence>
<dbReference type="AlphaFoldDB" id="A0A9W8GND5"/>
<dbReference type="Gene3D" id="3.80.10.10">
    <property type="entry name" value="Ribonuclease Inhibitor"/>
    <property type="match status" value="2"/>
</dbReference>
<dbReference type="InterPro" id="IPR003603">
    <property type="entry name" value="U2A'_phosphoprotein32A_C"/>
</dbReference>
<dbReference type="Pfam" id="PF14580">
    <property type="entry name" value="LRR_9"/>
    <property type="match status" value="1"/>
</dbReference>
<dbReference type="OrthoDB" id="266138at2759"/>
<dbReference type="SUPFAM" id="SSF52058">
    <property type="entry name" value="L domain-like"/>
    <property type="match status" value="1"/>
</dbReference>
<dbReference type="Pfam" id="PF12799">
    <property type="entry name" value="LRR_4"/>
    <property type="match status" value="1"/>
</dbReference>
<organism evidence="5 6">
    <name type="scientific">Coemansia spiralis</name>
    <dbReference type="NCBI Taxonomy" id="417178"/>
    <lineage>
        <taxon>Eukaryota</taxon>
        <taxon>Fungi</taxon>
        <taxon>Fungi incertae sedis</taxon>
        <taxon>Zoopagomycota</taxon>
        <taxon>Kickxellomycotina</taxon>
        <taxon>Kickxellomycetes</taxon>
        <taxon>Kickxellales</taxon>
        <taxon>Kickxellaceae</taxon>
        <taxon>Coemansia</taxon>
    </lineage>
</organism>
<dbReference type="InterPro" id="IPR032675">
    <property type="entry name" value="LRR_dom_sf"/>
</dbReference>
<comment type="caution">
    <text evidence="5">The sequence shown here is derived from an EMBL/GenBank/DDBJ whole genome shotgun (WGS) entry which is preliminary data.</text>
</comment>
<dbReference type="Proteomes" id="UP001151516">
    <property type="component" value="Unassembled WGS sequence"/>
</dbReference>
<dbReference type="SMART" id="SM00369">
    <property type="entry name" value="LRR_TYP"/>
    <property type="match status" value="5"/>
</dbReference>
<feature type="region of interest" description="Disordered" evidence="3">
    <location>
        <begin position="15"/>
        <end position="38"/>
    </location>
</feature>
<dbReference type="SMART" id="SM00446">
    <property type="entry name" value="LRRcap"/>
    <property type="match status" value="1"/>
</dbReference>
<proteinExistence type="predicted"/>
<dbReference type="InterPro" id="IPR025875">
    <property type="entry name" value="Leu-rich_rpt_4"/>
</dbReference>
<evidence type="ECO:0000256" key="1">
    <source>
        <dbReference type="ARBA" id="ARBA00022614"/>
    </source>
</evidence>
<dbReference type="PANTHER" id="PTHR15454">
    <property type="entry name" value="NISCHARIN RELATED"/>
    <property type="match status" value="1"/>
</dbReference>
<dbReference type="InterPro" id="IPR003591">
    <property type="entry name" value="Leu-rich_rpt_typical-subtyp"/>
</dbReference>
<reference evidence="5" key="1">
    <citation type="submission" date="2022-07" db="EMBL/GenBank/DDBJ databases">
        <title>Phylogenomic reconstructions and comparative analyses of Kickxellomycotina fungi.</title>
        <authorList>
            <person name="Reynolds N.K."/>
            <person name="Stajich J.E."/>
            <person name="Barry K."/>
            <person name="Grigoriev I.V."/>
            <person name="Crous P."/>
            <person name="Smith M.E."/>
        </authorList>
    </citation>
    <scope>NUCLEOTIDE SEQUENCE</scope>
    <source>
        <strain evidence="5">CBS 109367</strain>
    </source>
</reference>